<dbReference type="SMART" id="SM00490">
    <property type="entry name" value="HELICc"/>
    <property type="match status" value="1"/>
</dbReference>
<feature type="domain" description="Helicase C-terminal" evidence="17">
    <location>
        <begin position="506"/>
        <end position="654"/>
    </location>
</feature>
<proteinExistence type="inferred from homology"/>
<reference evidence="18 19" key="1">
    <citation type="journal article" date="2016" name="Nat. Commun.">
        <title>Thousands of microbial genomes shed light on interconnected biogeochemical processes in an aquifer system.</title>
        <authorList>
            <person name="Anantharaman K."/>
            <person name="Brown C.T."/>
            <person name="Hug L.A."/>
            <person name="Sharon I."/>
            <person name="Castelle C.J."/>
            <person name="Probst A.J."/>
            <person name="Thomas B.C."/>
            <person name="Singh A."/>
            <person name="Wilkins M.J."/>
            <person name="Karaoz U."/>
            <person name="Brodie E.L."/>
            <person name="Williams K.H."/>
            <person name="Hubbard S.S."/>
            <person name="Banfield J.F."/>
        </authorList>
    </citation>
    <scope>NUCLEOTIDE SEQUENCE [LARGE SCALE GENOMIC DNA]</scope>
</reference>
<organism evidence="18 19">
    <name type="scientific">Candidatus Liptonbacteria bacterium RIFCSPHIGHO2_01_FULL_57_28</name>
    <dbReference type="NCBI Taxonomy" id="1798647"/>
    <lineage>
        <taxon>Bacteria</taxon>
        <taxon>Candidatus Liptoniibacteriota</taxon>
    </lineage>
</organism>
<evidence type="ECO:0000256" key="7">
    <source>
        <dbReference type="ARBA" id="ARBA00022840"/>
    </source>
</evidence>
<dbReference type="NCBIfam" id="NF008165">
    <property type="entry name" value="PRK10917.1-3"/>
    <property type="match status" value="1"/>
</dbReference>
<dbReference type="SUPFAM" id="SSF50249">
    <property type="entry name" value="Nucleic acid-binding proteins"/>
    <property type="match status" value="1"/>
</dbReference>
<dbReference type="InterPro" id="IPR004609">
    <property type="entry name" value="ATP-dep_DNA_helicase_RecG"/>
</dbReference>
<comment type="catalytic activity">
    <reaction evidence="12 15">
        <text>Couples ATP hydrolysis with the unwinding of duplex DNA by translocating in the 3'-5' direction.</text>
        <dbReference type="EC" id="5.6.2.4"/>
    </reaction>
</comment>
<dbReference type="CDD" id="cd04488">
    <property type="entry name" value="RecG_wedge_OBF"/>
    <property type="match status" value="1"/>
</dbReference>
<evidence type="ECO:0000313" key="19">
    <source>
        <dbReference type="Proteomes" id="UP000179059"/>
    </source>
</evidence>
<evidence type="ECO:0000256" key="12">
    <source>
        <dbReference type="ARBA" id="ARBA00034617"/>
    </source>
</evidence>
<keyword evidence="9 15" id="KW-0233">DNA recombination</keyword>
<dbReference type="AlphaFoldDB" id="A0A1G2CAZ1"/>
<dbReference type="GO" id="GO:0016887">
    <property type="term" value="F:ATP hydrolysis activity"/>
    <property type="evidence" value="ECO:0007669"/>
    <property type="project" value="RHEA"/>
</dbReference>
<dbReference type="InterPro" id="IPR033454">
    <property type="entry name" value="RecG_wedge"/>
</dbReference>
<dbReference type="NCBIfam" id="NF008168">
    <property type="entry name" value="PRK10917.2-2"/>
    <property type="match status" value="1"/>
</dbReference>
<evidence type="ECO:0000256" key="8">
    <source>
        <dbReference type="ARBA" id="ARBA00023125"/>
    </source>
</evidence>
<dbReference type="PANTHER" id="PTHR47964:SF1">
    <property type="entry name" value="ATP-DEPENDENT DNA HELICASE HOMOLOG RECG, CHLOROPLASTIC"/>
    <property type="match status" value="1"/>
</dbReference>
<evidence type="ECO:0000256" key="4">
    <source>
        <dbReference type="ARBA" id="ARBA00022763"/>
    </source>
</evidence>
<dbReference type="InterPro" id="IPR027417">
    <property type="entry name" value="P-loop_NTPase"/>
</dbReference>
<dbReference type="Proteomes" id="UP000179059">
    <property type="component" value="Unassembled WGS sequence"/>
</dbReference>
<dbReference type="Pfam" id="PF00271">
    <property type="entry name" value="Helicase_C"/>
    <property type="match status" value="1"/>
</dbReference>
<keyword evidence="11" id="KW-0413">Isomerase</keyword>
<comment type="caution">
    <text evidence="18">The sequence shown here is derived from an EMBL/GenBank/DDBJ whole genome shotgun (WGS) entry which is preliminary data.</text>
</comment>
<keyword evidence="4 15" id="KW-0227">DNA damage</keyword>
<protein>
    <recommendedName>
        <fullName evidence="2 15">ATP-dependent DNA helicase RecG</fullName>
        <ecNumber evidence="13 15">5.6.2.4</ecNumber>
    </recommendedName>
</protein>
<evidence type="ECO:0000256" key="15">
    <source>
        <dbReference type="RuleBase" id="RU363016"/>
    </source>
</evidence>
<dbReference type="PANTHER" id="PTHR47964">
    <property type="entry name" value="ATP-DEPENDENT DNA HELICASE HOMOLOG RECG, CHLOROPLASTIC"/>
    <property type="match status" value="1"/>
</dbReference>
<sequence length="715" mass="79341">MPELDIPLSELPGFQARFASKLKKLGIETVRDLLYFFPARYEDFSVTYPIADLAPGSEVTIQGVVAEVQSRRAWRRGMAIVEAQIEDATGRIRAVWFNQPYLKDALRPGRLANFSGKVSLSKDGELYLSHPTHEFVSSATAATKHTARLVPVYRETRGLTSKGIRFVLEPILRKTEAPEWLPRSILEHYNLPEMGAALHAMHFPETLEQAEAARRRFSFEELFLLQLAIADEKSALKKEQAPKLATDIPWLKSVLAELPFILTNAQKNALWEIVKDLASGHPMNRLLQGDVGAGKTIVAALAALIAAQNGFQTAFMAPTEILARQHYESLKKLFGHIGRKNQVAVGLLAGKDAKVFYENDLETDASRASFLKELRRGAIRIAVGTHALIQKGVDFENLGFVVVDEQHRFGVRQRAALKGAAGSPHYLSMSATPIPRTLMLTAFGDLEVSLINEMPRERKAVITKIATDANRAAAYRFVADKVREGRQAFVICPRIDPSAAPDAPKAAAQDYVMTPAEIAALDMKSVKEEYEKLSKKIFPNLRVGMLHGKMKAAEKEKVMRGFHDRKVDVLVSTSVIEVGVDVPNASVMLIESSDAFGLAQLYQFRGRVGRGTHQSYCFLMTKSEKQGNARLRAIVEAKNGFQLAEIDLKLRGPGQFLGESQTGLPDLAMQNLTNTALVKDAREAALSLLTHDPKLAKRPELKKAVRQFRRKIHLE</sequence>
<dbReference type="STRING" id="1798647.A2855_00995"/>
<dbReference type="InterPro" id="IPR001650">
    <property type="entry name" value="Helicase_C-like"/>
</dbReference>
<evidence type="ECO:0000256" key="3">
    <source>
        <dbReference type="ARBA" id="ARBA00022741"/>
    </source>
</evidence>
<evidence type="ECO:0000259" key="16">
    <source>
        <dbReference type="PROSITE" id="PS51192"/>
    </source>
</evidence>
<dbReference type="GO" id="GO:0006281">
    <property type="term" value="P:DNA repair"/>
    <property type="evidence" value="ECO:0007669"/>
    <property type="project" value="UniProtKB-UniRule"/>
</dbReference>
<dbReference type="CDD" id="cd17992">
    <property type="entry name" value="DEXHc_RecG"/>
    <property type="match status" value="1"/>
</dbReference>
<comment type="catalytic activity">
    <reaction evidence="14 15">
        <text>ATP + H2O = ADP + phosphate + H(+)</text>
        <dbReference type="Rhea" id="RHEA:13065"/>
        <dbReference type="ChEBI" id="CHEBI:15377"/>
        <dbReference type="ChEBI" id="CHEBI:15378"/>
        <dbReference type="ChEBI" id="CHEBI:30616"/>
        <dbReference type="ChEBI" id="CHEBI:43474"/>
        <dbReference type="ChEBI" id="CHEBI:456216"/>
        <dbReference type="EC" id="5.6.2.4"/>
    </reaction>
</comment>
<comment type="similarity">
    <text evidence="1 15">Belongs to the helicase family. RecG subfamily.</text>
</comment>
<dbReference type="InterPro" id="IPR045562">
    <property type="entry name" value="RecG_dom3_C"/>
</dbReference>
<keyword evidence="3 15" id="KW-0547">Nucleotide-binding</keyword>
<dbReference type="EMBL" id="MHKX01000011">
    <property type="protein sequence ID" value="OGY98331.1"/>
    <property type="molecule type" value="Genomic_DNA"/>
</dbReference>
<accession>A0A1G2CAZ1</accession>
<dbReference type="PROSITE" id="PS51194">
    <property type="entry name" value="HELICASE_CTER"/>
    <property type="match status" value="1"/>
</dbReference>
<keyword evidence="5 15" id="KW-0378">Hydrolase</keyword>
<dbReference type="InterPro" id="IPR011545">
    <property type="entry name" value="DEAD/DEAH_box_helicase_dom"/>
</dbReference>
<gene>
    <name evidence="18" type="ORF">A2855_00995</name>
</gene>
<dbReference type="InterPro" id="IPR047112">
    <property type="entry name" value="RecG/Mfd"/>
</dbReference>
<dbReference type="GO" id="GO:0043138">
    <property type="term" value="F:3'-5' DNA helicase activity"/>
    <property type="evidence" value="ECO:0007669"/>
    <property type="project" value="UniProtKB-EC"/>
</dbReference>
<dbReference type="GO" id="GO:0003677">
    <property type="term" value="F:DNA binding"/>
    <property type="evidence" value="ECO:0007669"/>
    <property type="project" value="UniProtKB-KW"/>
</dbReference>
<keyword evidence="10 15" id="KW-0234">DNA repair</keyword>
<dbReference type="SUPFAM" id="SSF52540">
    <property type="entry name" value="P-loop containing nucleoside triphosphate hydrolases"/>
    <property type="match status" value="2"/>
</dbReference>
<evidence type="ECO:0000256" key="6">
    <source>
        <dbReference type="ARBA" id="ARBA00022806"/>
    </source>
</evidence>
<dbReference type="EC" id="5.6.2.4" evidence="13 15"/>
<evidence type="ECO:0000259" key="17">
    <source>
        <dbReference type="PROSITE" id="PS51194"/>
    </source>
</evidence>
<keyword evidence="6 15" id="KW-0347">Helicase</keyword>
<dbReference type="InterPro" id="IPR014001">
    <property type="entry name" value="Helicase_ATP-bd"/>
</dbReference>
<comment type="function">
    <text evidence="15">Plays a critical role in recombination and DNA repair. Helps process Holliday junction intermediates to mature products by catalyzing branch migration. Has replication fork regression activity, unwinds stalled or blocked replication forks to make a HJ that can be resolved. Has a DNA unwinding activity characteristic of a DNA helicase with 3'-5' polarity.</text>
</comment>
<evidence type="ECO:0000256" key="13">
    <source>
        <dbReference type="ARBA" id="ARBA00034808"/>
    </source>
</evidence>
<dbReference type="GO" id="GO:0006310">
    <property type="term" value="P:DNA recombination"/>
    <property type="evidence" value="ECO:0007669"/>
    <property type="project" value="UniProtKB-UniRule"/>
</dbReference>
<evidence type="ECO:0000256" key="1">
    <source>
        <dbReference type="ARBA" id="ARBA00007504"/>
    </source>
</evidence>
<evidence type="ECO:0000313" key="18">
    <source>
        <dbReference type="EMBL" id="OGY98331.1"/>
    </source>
</evidence>
<dbReference type="Pfam" id="PF19833">
    <property type="entry name" value="RecG_dom3_C"/>
    <property type="match status" value="1"/>
</dbReference>
<feature type="domain" description="Helicase ATP-binding" evidence="16">
    <location>
        <begin position="276"/>
        <end position="451"/>
    </location>
</feature>
<evidence type="ECO:0000256" key="2">
    <source>
        <dbReference type="ARBA" id="ARBA00017846"/>
    </source>
</evidence>
<keyword evidence="7 15" id="KW-0067">ATP-binding</keyword>
<name>A0A1G2CAZ1_9BACT</name>
<dbReference type="PROSITE" id="PS51192">
    <property type="entry name" value="HELICASE_ATP_BIND_1"/>
    <property type="match status" value="1"/>
</dbReference>
<dbReference type="Gene3D" id="3.40.50.300">
    <property type="entry name" value="P-loop containing nucleotide triphosphate hydrolases"/>
    <property type="match status" value="2"/>
</dbReference>
<dbReference type="InterPro" id="IPR012340">
    <property type="entry name" value="NA-bd_OB-fold"/>
</dbReference>
<dbReference type="Gene3D" id="2.40.50.140">
    <property type="entry name" value="Nucleic acid-binding proteins"/>
    <property type="match status" value="1"/>
</dbReference>
<dbReference type="Pfam" id="PF17191">
    <property type="entry name" value="RecG_wedge"/>
    <property type="match status" value="1"/>
</dbReference>
<keyword evidence="8" id="KW-0238">DNA-binding</keyword>
<evidence type="ECO:0000256" key="5">
    <source>
        <dbReference type="ARBA" id="ARBA00022801"/>
    </source>
</evidence>
<evidence type="ECO:0000256" key="11">
    <source>
        <dbReference type="ARBA" id="ARBA00023235"/>
    </source>
</evidence>
<dbReference type="GO" id="GO:0005524">
    <property type="term" value="F:ATP binding"/>
    <property type="evidence" value="ECO:0007669"/>
    <property type="project" value="UniProtKB-KW"/>
</dbReference>
<dbReference type="Pfam" id="PF00270">
    <property type="entry name" value="DEAD"/>
    <property type="match status" value="1"/>
</dbReference>
<dbReference type="SMART" id="SM00487">
    <property type="entry name" value="DEXDc"/>
    <property type="match status" value="1"/>
</dbReference>
<evidence type="ECO:0000256" key="9">
    <source>
        <dbReference type="ARBA" id="ARBA00023172"/>
    </source>
</evidence>
<dbReference type="NCBIfam" id="TIGR00643">
    <property type="entry name" value="recG"/>
    <property type="match status" value="1"/>
</dbReference>
<evidence type="ECO:0000256" key="14">
    <source>
        <dbReference type="ARBA" id="ARBA00048988"/>
    </source>
</evidence>
<evidence type="ECO:0000256" key="10">
    <source>
        <dbReference type="ARBA" id="ARBA00023204"/>
    </source>
</evidence>